<reference evidence="1" key="2">
    <citation type="submission" date="2018-07" db="EMBL/GenBank/DDBJ databases">
        <authorList>
            <person name="Quirk P.G."/>
            <person name="Krulwich T.A."/>
        </authorList>
    </citation>
    <scope>NUCLEOTIDE SEQUENCE</scope>
    <source>
        <strain evidence="1">CCRI-22567</strain>
    </source>
</reference>
<accession>A0A371INP7</accession>
<dbReference type="SUPFAM" id="SSF111283">
    <property type="entry name" value="Putative modulator of DNA gyrase, PmbA/TldD"/>
    <property type="match status" value="1"/>
</dbReference>
<dbReference type="EMBL" id="MBEW02000002">
    <property type="protein sequence ID" value="RDY22118.1"/>
    <property type="molecule type" value="Genomic_DNA"/>
</dbReference>
<proteinExistence type="predicted"/>
<comment type="caution">
    <text evidence="1">The sequence shown here is derived from an EMBL/GenBank/DDBJ whole genome shotgun (WGS) entry which is preliminary data.</text>
</comment>
<reference evidence="1 3" key="1">
    <citation type="journal article" date="2016" name="Genome Announc.">
        <title>Draft Genome Sequence of Criibacterium bergeronii gen. nov., sp. nov., Strain CCRI-22567T, Isolated from a Vaginal Sample from a Woman with Bacterial Vaginosis.</title>
        <authorList>
            <person name="Maheux A.F."/>
            <person name="Berube E."/>
            <person name="Boudreau D.K."/>
            <person name="Raymond F."/>
            <person name="Corbeil J."/>
            <person name="Roy P.H."/>
            <person name="Boissinot M."/>
            <person name="Omar R.F."/>
        </authorList>
    </citation>
    <scope>NUCLEOTIDE SEQUENCE [LARGE SCALE GENOMIC DNA]</scope>
    <source>
        <strain evidence="1 3">CCRI-22567</strain>
    </source>
</reference>
<reference evidence="2 4" key="3">
    <citation type="submission" date="2019-07" db="EMBL/GenBank/DDBJ databases">
        <title>Criibacterium bergeronii gen. nov., sp. nov. isolated from human clinical samples.</title>
        <authorList>
            <person name="Maheux A.F."/>
            <person name="Boudreau D.K."/>
            <person name="Berube E."/>
            <person name="Brodeur S."/>
            <person name="Bernard K.A."/>
            <person name="Abed J.Y."/>
            <person name="Ducrey E."/>
            <person name="Guay E.F."/>
            <person name="Raymond F."/>
            <person name="Corbeil J."/>
            <person name="Domingo M.-C."/>
            <person name="Roy P.H."/>
            <person name="Boissinot M."/>
            <person name="Tocheva E.I."/>
            <person name="Omar R.F."/>
        </authorList>
    </citation>
    <scope>NUCLEOTIDE SEQUENCE [LARGE SCALE GENOMIC DNA]</scope>
    <source>
        <strain evidence="2 4">CCRI-24246</strain>
    </source>
</reference>
<protein>
    <submittedName>
        <fullName evidence="1">Uncharacterized protein</fullName>
    </submittedName>
</protein>
<dbReference type="AlphaFoldDB" id="A0A371INP7"/>
<organism evidence="1 3">
    <name type="scientific">Criibacterium bergeronii</name>
    <dbReference type="NCBI Taxonomy" id="1871336"/>
    <lineage>
        <taxon>Bacteria</taxon>
        <taxon>Bacillati</taxon>
        <taxon>Bacillota</taxon>
        <taxon>Clostridia</taxon>
        <taxon>Peptostreptococcales</taxon>
        <taxon>Filifactoraceae</taxon>
        <taxon>Criibacterium</taxon>
    </lineage>
</organism>
<dbReference type="OrthoDB" id="44275at2"/>
<name>A0A371INP7_9FIRM</name>
<evidence type="ECO:0000313" key="2">
    <source>
        <dbReference type="EMBL" id="TRW27776.1"/>
    </source>
</evidence>
<dbReference type="GO" id="GO:0006508">
    <property type="term" value="P:proteolysis"/>
    <property type="evidence" value="ECO:0007669"/>
    <property type="project" value="InterPro"/>
</dbReference>
<dbReference type="GO" id="GO:0008237">
    <property type="term" value="F:metallopeptidase activity"/>
    <property type="evidence" value="ECO:0007669"/>
    <property type="project" value="InterPro"/>
</dbReference>
<dbReference type="STRING" id="1871336.BBG48_07540"/>
<evidence type="ECO:0000313" key="3">
    <source>
        <dbReference type="Proteomes" id="UP000093352"/>
    </source>
</evidence>
<dbReference type="EMBL" id="VJXW01000004">
    <property type="protein sequence ID" value="TRW27776.1"/>
    <property type="molecule type" value="Genomic_DNA"/>
</dbReference>
<sequence>MKERYEIINKIIEISPMYGEFSNINTVKKESYIYKLYENDKLGMYICEKPIDDEIGFEKAGENLNIFYPYIQSSNVQMNVIANKQKYNIKELSTIVENISNAVKEIDSESSLVYKRQEFAHNMTNSVSLHLNYEDMEHSFYLKSKGQNITLNYKKLDEEIIKSELLQIVNAINRPSENVKVSDFKYFIIPSSNEQIYNYFEKILHPKYVKENNLLNKQLFSDKINLYTSLNYEDKHSLKYKNLAFFDFEGSYNQYYKNVLIRDGQIVKPYSDKRLEQEYETENTACSYLDNDHNFCCGLIGAYIEPTNTDFDEKSALLLPFSEIEYDGDFITINAKSAFYKNLADSLCKIDDFIYKADIKKLFSENFVGTTDKYKLSGDMANGLIFKF</sequence>
<dbReference type="Proteomes" id="UP000319424">
    <property type="component" value="Unassembled WGS sequence"/>
</dbReference>
<dbReference type="RefSeq" id="WP_068914253.1">
    <property type="nucleotide sequence ID" value="NZ_MBEW02000002.1"/>
</dbReference>
<dbReference type="Proteomes" id="UP000093352">
    <property type="component" value="Unassembled WGS sequence"/>
</dbReference>
<dbReference type="InterPro" id="IPR036059">
    <property type="entry name" value="TldD/PmbA_sf"/>
</dbReference>
<keyword evidence="3" id="KW-1185">Reference proteome</keyword>
<gene>
    <name evidence="1" type="ORF">BBG48_001880</name>
    <name evidence="2" type="ORF">FL857_04200</name>
</gene>
<evidence type="ECO:0000313" key="1">
    <source>
        <dbReference type="EMBL" id="RDY22118.1"/>
    </source>
</evidence>
<evidence type="ECO:0000313" key="4">
    <source>
        <dbReference type="Proteomes" id="UP000319424"/>
    </source>
</evidence>